<dbReference type="InterPro" id="IPR044060">
    <property type="entry name" value="Bacterial_rp_domain"/>
</dbReference>
<dbReference type="InterPro" id="IPR022409">
    <property type="entry name" value="PKD/Chitinase_dom"/>
</dbReference>
<organism evidence="3 4">
    <name type="scientific">Thermotomaculum hydrothermale</name>
    <dbReference type="NCBI Taxonomy" id="981385"/>
    <lineage>
        <taxon>Bacteria</taxon>
        <taxon>Pseudomonadati</taxon>
        <taxon>Acidobacteriota</taxon>
        <taxon>Holophagae</taxon>
        <taxon>Thermotomaculales</taxon>
        <taxon>Thermotomaculaceae</taxon>
        <taxon>Thermotomaculum</taxon>
    </lineage>
</organism>
<proteinExistence type="predicted"/>
<dbReference type="CDD" id="cd00146">
    <property type="entry name" value="PKD"/>
    <property type="match status" value="1"/>
</dbReference>
<dbReference type="PANTHER" id="PTHR42834:SF1">
    <property type="entry name" value="ENDONUCLEASE_EXONUCLEASE_PHOSPHATASE FAMILY PROTEIN (AFU_ORTHOLOGUE AFUA_3G09210)"/>
    <property type="match status" value="1"/>
</dbReference>
<dbReference type="InterPro" id="IPR035986">
    <property type="entry name" value="PKD_dom_sf"/>
</dbReference>
<feature type="domain" description="PKD" evidence="1">
    <location>
        <begin position="1928"/>
        <end position="1990"/>
    </location>
</feature>
<dbReference type="PROSITE" id="PS50093">
    <property type="entry name" value="PKD"/>
    <property type="match status" value="1"/>
</dbReference>
<dbReference type="InterPro" id="IPR000601">
    <property type="entry name" value="PKD_dom"/>
</dbReference>
<evidence type="ECO:0000259" key="1">
    <source>
        <dbReference type="PROSITE" id="PS50093"/>
    </source>
</evidence>
<dbReference type="EMBL" id="AP017470">
    <property type="protein sequence ID" value="BBB32115.1"/>
    <property type="molecule type" value="Genomic_DNA"/>
</dbReference>
<dbReference type="Proteomes" id="UP000595564">
    <property type="component" value="Chromosome"/>
</dbReference>
<feature type="domain" description="LTD" evidence="2">
    <location>
        <begin position="609"/>
        <end position="726"/>
    </location>
</feature>
<name>A0A7R6SYS0_9BACT</name>
<protein>
    <submittedName>
        <fullName evidence="3">Uncharacterized protein</fullName>
    </submittedName>
</protein>
<gene>
    <name evidence="3" type="ORF">TTHT_0529</name>
</gene>
<dbReference type="InterPro" id="IPR013783">
    <property type="entry name" value="Ig-like_fold"/>
</dbReference>
<accession>A0A7R6SYS0</accession>
<dbReference type="Pfam" id="PF00932">
    <property type="entry name" value="LTD"/>
    <property type="match status" value="5"/>
</dbReference>
<dbReference type="Gene3D" id="3.40.50.880">
    <property type="match status" value="1"/>
</dbReference>
<dbReference type="InterPro" id="IPR001322">
    <property type="entry name" value="Lamin_tail_dom"/>
</dbReference>
<sequence length="2406" mass="259066">MKTRVRIFVRTFLLISIFLFAGLSFSQTYRILFDNSKAQTAGNADWKIDDNEPYPDPANPTSESDWLGAISSWGFELWQTGNYEIVQLPAGSTITYGDSSNPLDLSNFDVFISVEPNVQFTDSEKEAIIAFVENGGGLFAVADHTGADRNNDGMDAQDVWDDLFNNNPRGISNIFGVTFNSDSVSGSYTDVRTNLSEPEDYALFNGPFGTVTGIAYHSGASMTVDTNANPNARAQIWADSSHSNNSVVVATSRFGNGRIAFVGDSSPCDDGTGDPGDTLYDGWNESGVTDREVFLNLTVWLASGSQNNSGISIGTPSMNPSNPQNGDTVTITVDVTDSNGTITGVELQWKTFDTDTFNSVSMINTGGDTYQGDIPAQSNTIVQYMIVATDDNNDTASKGVYSYQVGYIPICNLRNNANDSDGVNKYNNLNVTLQGIVTVPTVGGFGSAGKTDIYIQDSSGCGINVYNGTSDQPQVNIGDVVEVSGKLTQYKGKLELDISSGSMTVLGTDTPPAPQVITCSQLGEDYEGKLVRINNVHVVSGTIPASGSSGSLTIEDSTGQATIFVDKDTDIDGMDTPTGDFDVIGIISQYDSSSPYTSGYQLMPRSQEDFITSGGTPTGKDLYFSEYIEGSSYNKALEIFNETGSAVDLSEYEIQMYVNGNTTPSTTITLSGTLNDGDTFAICHSSASSTLQNLCQMTSGSLSFNGDDAIVLVHNGNVVDSIGRVGEDPGSAWSNNGVSTENMTLRRKPHIHHGDTVIDDAFDPSVEWDAYNQDDFSDVGSQTCLYTLHVEVASGNGTTNPSGDNDYQYNTAVTVSATPDNGYSFDSWTGYLNSTDNPVQVVMNEDISLQAHFVANSGGNQKDLYFSEYIEGSSNNKAIEIFNETGNSVDLSEYTIEIYNNGANTPNHTINLSGTLLDADTYFIAYNSASSTLTNAADLVTGELSFNGDDAIVLLHNGNVVDSIGRVGEDPGSAWSSNGVSTKDMTLRRKPHIHQGDTDPTDAFDPSVEWDAYPQDNFDDINQHSCLYYLTVGVASGNGTTNPTGVTEQQYATGVQISATPDAGYVFDYWEGDISSTDNPVSVTIRRDTTVNAVFVAGSSSQKDLYFSEYIEGSSNNKAIEIFNETGNSVDLSEYTIEIYNNGANSPNHTINLSGTLADADTYFIAYSSASSTLTSAADMTTGALSFNGDDTIVLLHNGNVVDSIGRIGEDPGSSWNNNGVSTKDMTLRRKSHIHQGDTDPTDAFDPSIEWDAYPQDNFDDIGQHTSLYTLTVNTPDGNGTTTPSGTNDYQYGTGVQVSATPNSGYAFSGWDGDIVSSDNPLTVVMDNDYTINAHFTELGNNGKNLYFSEYIEGSGMNKAIEIFNETGADIDLSNYIIEIYNNGANSPNHTINLSGTLADGSTFVICDPNADAGLVNNANITSSELSFNGDDAVVLKDHGVVIDSIGRVGEDPGSSWNNNGVSTKDMTLRRKSHIHQGDTDPTDAFDPSIEWDAYPQDNFDDIGQHTSLYTLTVNTPDGNGTTTPSGTNDYQYGTGVQVSATPNSGYAFSGWDGDIVSSDNPLTVVMDNDYTINAHFAELGNNGKNLYFSEYIEGSGMNKAIEIFNETGADIDLSNYIIEIYNNGANSPNHTINLSGTLADGSTFVICDPNADAGLVNNANITSSELSFNGDDAIVLKDHGVVIDSIGRVGEDPGSAWSNNGASTKDMTLRRKPYIHQGDTDPTDAFDPSIEWDAYSQNNFDDIGTGSGYYTLTVSIASGQGTVSPSGANNYLYGSVVNVSAQPTVGYTFTGWSGDVVSNQQTIQVTLNRNISVSATFEAIYHTIVATSGSHGRISPEGTIQVIEGSDQGFSFIPDEGYHVDTVTVDGALVNAKHFYLFRNVTSDHTISVTFAENHPPVINSFSVPSHAGHAPFELMANVDAYDPDGGNIVRYQWNISGKKSEQIISSMPTLNYTLPIAGDFYLSVTVYDDEGESTTSDTIEINVSNPAAVLIPLPTLNGLTAYKNDVTDVTTTIVNIFNESVTVTFDTYDTEGSLLEEKEVNIPPYGNFVVTPGIFDGDFTKLKAYADKYVVLVVETKGENFETTSYLSTNLKDTLYISHIAEEVDYWSTFGYISNPYSYNIEGTIAGQDFELGNAQSTIIDFENLAPSVTDVLTNWGTISVQTDNPFSSTNVLSGFEVFVKDGKDGGAVEMNNLPSKELFLSHIPEETYHFWTGLVLDNVENKDANVNIMFYDAEGHYEGLYNLTLKAGSKYKTLIKDIIPDSANTVCWAKIISDRKLVGLELFGTYGDAICGYSLNEKPTTWGVIPDIKSDSTYWTGIGMVNVNTEEANVTFKLRDSQGNVKATATIIIPPLGKYKAVVNDMFENTEVETGDTITYSSDRPVIGVKVSGDYNNTVMSALSTTR</sequence>
<dbReference type="KEGG" id="thyd:TTHT_0529"/>
<dbReference type="Pfam" id="PF00801">
    <property type="entry name" value="PKD"/>
    <property type="match status" value="1"/>
</dbReference>
<dbReference type="Pfam" id="PF18998">
    <property type="entry name" value="Flg_new_2"/>
    <property type="match status" value="5"/>
</dbReference>
<dbReference type="RefSeq" id="WP_201328456.1">
    <property type="nucleotide sequence ID" value="NZ_AP017470.1"/>
</dbReference>
<feature type="domain" description="LTD" evidence="2">
    <location>
        <begin position="1330"/>
        <end position="1450"/>
    </location>
</feature>
<dbReference type="Gene3D" id="2.60.40.10">
    <property type="entry name" value="Immunoglobulins"/>
    <property type="match status" value="1"/>
</dbReference>
<evidence type="ECO:0000313" key="4">
    <source>
        <dbReference type="Proteomes" id="UP000595564"/>
    </source>
</evidence>
<evidence type="ECO:0000259" key="2">
    <source>
        <dbReference type="PROSITE" id="PS51841"/>
    </source>
</evidence>
<evidence type="ECO:0000313" key="3">
    <source>
        <dbReference type="EMBL" id="BBB32115.1"/>
    </source>
</evidence>
<dbReference type="PANTHER" id="PTHR42834">
    <property type="entry name" value="ENDONUCLEASE/EXONUCLEASE/PHOSPHATASE FAMILY PROTEIN (AFU_ORTHOLOGUE AFUA_3G09210)"/>
    <property type="match status" value="1"/>
</dbReference>
<dbReference type="InterPro" id="IPR029062">
    <property type="entry name" value="Class_I_gatase-like"/>
</dbReference>
<feature type="domain" description="LTD" evidence="2">
    <location>
        <begin position="857"/>
        <end position="968"/>
    </location>
</feature>
<feature type="domain" description="LTD" evidence="2">
    <location>
        <begin position="1098"/>
        <end position="1209"/>
    </location>
</feature>
<dbReference type="SMART" id="SM00089">
    <property type="entry name" value="PKD"/>
    <property type="match status" value="1"/>
</dbReference>
<keyword evidence="4" id="KW-1185">Reference proteome</keyword>
<dbReference type="SUPFAM" id="SSF49299">
    <property type="entry name" value="PKD domain"/>
    <property type="match status" value="1"/>
</dbReference>
<reference evidence="3 4" key="1">
    <citation type="journal article" date="2012" name="Extremophiles">
        <title>Thermotomaculum hydrothermale gen. nov., sp. nov., a novel heterotrophic thermophile within the phylum Acidobacteria from a deep-sea hydrothermal vent chimney in the Southern Okinawa Trough.</title>
        <authorList>
            <person name="Izumi H."/>
            <person name="Nunoura T."/>
            <person name="Miyazaki M."/>
            <person name="Mino S."/>
            <person name="Toki T."/>
            <person name="Takai K."/>
            <person name="Sako Y."/>
            <person name="Sawabe T."/>
            <person name="Nakagawa S."/>
        </authorList>
    </citation>
    <scope>NUCLEOTIDE SEQUENCE [LARGE SCALE GENOMIC DNA]</scope>
    <source>
        <strain evidence="3 4">AC55</strain>
    </source>
</reference>
<feature type="domain" description="LTD" evidence="2">
    <location>
        <begin position="1571"/>
        <end position="1691"/>
    </location>
</feature>
<dbReference type="SUPFAM" id="SSF52317">
    <property type="entry name" value="Class I glutamine amidotransferase-like"/>
    <property type="match status" value="1"/>
</dbReference>
<dbReference type="PROSITE" id="PS51841">
    <property type="entry name" value="LTD"/>
    <property type="match status" value="5"/>
</dbReference>